<proteinExistence type="predicted"/>
<dbReference type="RefSeq" id="WP_046196989.1">
    <property type="nucleotide sequence ID" value="NZ_JAGSVM010000022.1"/>
</dbReference>
<comment type="caution">
    <text evidence="1">The sequence shown here is derived from an EMBL/GenBank/DDBJ whole genome shotgun (WGS) entry which is preliminary data.</text>
</comment>
<dbReference type="EMBL" id="JYMX02000010">
    <property type="protein sequence ID" value="MCW3712636.1"/>
    <property type="molecule type" value="Genomic_DNA"/>
</dbReference>
<name>A0ABD4UF35_9BURK</name>
<evidence type="ECO:0000313" key="1">
    <source>
        <dbReference type="EMBL" id="MCW3712636.1"/>
    </source>
</evidence>
<dbReference type="AlphaFoldDB" id="A0ABD4UF35"/>
<dbReference type="Proteomes" id="UP000191686">
    <property type="component" value="Unassembled WGS sequence"/>
</dbReference>
<organism evidence="1 2">
    <name type="scientific">Burkholderia cenocepacia</name>
    <dbReference type="NCBI Taxonomy" id="95486"/>
    <lineage>
        <taxon>Bacteria</taxon>
        <taxon>Pseudomonadati</taxon>
        <taxon>Pseudomonadota</taxon>
        <taxon>Betaproteobacteria</taxon>
        <taxon>Burkholderiales</taxon>
        <taxon>Burkholderiaceae</taxon>
        <taxon>Burkholderia</taxon>
        <taxon>Burkholderia cepacia complex</taxon>
    </lineage>
</organism>
<accession>A0ABD4UF35</accession>
<protein>
    <submittedName>
        <fullName evidence="1">Uncharacterized protein</fullName>
    </submittedName>
</protein>
<gene>
    <name evidence="1" type="ORF">UE95_015210</name>
</gene>
<sequence length="115" mass="12451">MTAEQQGHDAFVTFSSDAYNAGFRLTLYVDGGARSSAALVSVNKALAKPFGQVPLAVRALAFALQQDGYPVECSTHGNSWFPVTEPTFDAMTYYRLLPKPGMPEAPVTEPDSDEF</sequence>
<reference evidence="1 2" key="1">
    <citation type="journal article" date="2017" name="Front. Microbiol.">
        <title>Genomics reveals a unique clone of Burkholderia cenocepacia harbouring an actively excising novel genomic island.</title>
        <authorList>
            <person name="Patil P."/>
            <person name="Mali S."/>
            <person name="Midha S."/>
            <person name="Gautam V."/>
            <person name="Dash L."/>
            <person name="Kumar S."/>
            <person name="Shastri J."/>
            <person name="Singhal L."/>
            <person name="Patil P.B."/>
        </authorList>
    </citation>
    <scope>NUCLEOTIDE SEQUENCE [LARGE SCALE GENOMIC DNA]</scope>
    <source>
        <strain evidence="1 2">BC-19</strain>
    </source>
</reference>
<reference evidence="1 2" key="2">
    <citation type="journal article" date="2017" name="Front. Microbiol.">
        <title>Genomics Reveals a Unique Clone of Burkholderia cenocepacia Harboring an Actively Excising Novel Genomic Island.</title>
        <authorList>
            <person name="Patil P.P."/>
            <person name="Mali S."/>
            <person name="Midha S."/>
            <person name="Gautam V."/>
            <person name="Dash L."/>
            <person name="Kumar S."/>
            <person name="Shastri J."/>
            <person name="Singhal L."/>
            <person name="Patil P.B."/>
        </authorList>
    </citation>
    <scope>NUCLEOTIDE SEQUENCE [LARGE SCALE GENOMIC DNA]</scope>
    <source>
        <strain evidence="1 2">BC-19</strain>
    </source>
</reference>
<evidence type="ECO:0000313" key="2">
    <source>
        <dbReference type="Proteomes" id="UP000191686"/>
    </source>
</evidence>